<dbReference type="Proteomes" id="UP001497392">
    <property type="component" value="Unassembled WGS sequence"/>
</dbReference>
<accession>A0ABP1FQA2</accession>
<protein>
    <submittedName>
        <fullName evidence="2">G3810 protein</fullName>
    </submittedName>
</protein>
<keyword evidence="3" id="KW-1185">Reference proteome</keyword>
<dbReference type="Gene3D" id="1.25.40.10">
    <property type="entry name" value="Tetratricopeptide repeat domain"/>
    <property type="match status" value="1"/>
</dbReference>
<name>A0ABP1FQA2_9CHLO</name>
<organism evidence="2 3">
    <name type="scientific">Coccomyxa viridis</name>
    <dbReference type="NCBI Taxonomy" id="1274662"/>
    <lineage>
        <taxon>Eukaryota</taxon>
        <taxon>Viridiplantae</taxon>
        <taxon>Chlorophyta</taxon>
        <taxon>core chlorophytes</taxon>
        <taxon>Trebouxiophyceae</taxon>
        <taxon>Trebouxiophyceae incertae sedis</taxon>
        <taxon>Coccomyxaceae</taxon>
        <taxon>Coccomyxa</taxon>
    </lineage>
</organism>
<proteinExistence type="predicted"/>
<feature type="region of interest" description="Disordered" evidence="1">
    <location>
        <begin position="379"/>
        <end position="403"/>
    </location>
</feature>
<feature type="compositionally biased region" description="Polar residues" evidence="1">
    <location>
        <begin position="379"/>
        <end position="399"/>
    </location>
</feature>
<evidence type="ECO:0000256" key="1">
    <source>
        <dbReference type="SAM" id="MobiDB-lite"/>
    </source>
</evidence>
<feature type="compositionally biased region" description="Acidic residues" evidence="1">
    <location>
        <begin position="19"/>
        <end position="28"/>
    </location>
</feature>
<feature type="region of interest" description="Disordered" evidence="1">
    <location>
        <begin position="1"/>
        <end position="28"/>
    </location>
</feature>
<dbReference type="InterPro" id="IPR011990">
    <property type="entry name" value="TPR-like_helical_dom_sf"/>
</dbReference>
<gene>
    <name evidence="2" type="primary">g3810</name>
    <name evidence="2" type="ORF">VP750_LOCUS3250</name>
</gene>
<reference evidence="2 3" key="1">
    <citation type="submission" date="2024-06" db="EMBL/GenBank/DDBJ databases">
        <authorList>
            <person name="Kraege A."/>
            <person name="Thomma B."/>
        </authorList>
    </citation>
    <scope>NUCLEOTIDE SEQUENCE [LARGE SCALE GENOMIC DNA]</scope>
</reference>
<comment type="caution">
    <text evidence="2">The sequence shown here is derived from an EMBL/GenBank/DDBJ whole genome shotgun (WGS) entry which is preliminary data.</text>
</comment>
<dbReference type="SUPFAM" id="SSF48452">
    <property type="entry name" value="TPR-like"/>
    <property type="match status" value="1"/>
</dbReference>
<dbReference type="EMBL" id="CAXHTA020000005">
    <property type="protein sequence ID" value="CAL5221591.1"/>
    <property type="molecule type" value="Genomic_DNA"/>
</dbReference>
<evidence type="ECO:0000313" key="2">
    <source>
        <dbReference type="EMBL" id="CAL5221591.1"/>
    </source>
</evidence>
<evidence type="ECO:0000313" key="3">
    <source>
        <dbReference type="Proteomes" id="UP001497392"/>
    </source>
</evidence>
<sequence length="492" mass="52227">MDFPEVSEDERPVKLEAPAEPDDSDAGLDDTALFQYHRRSRGPSTQDYSIVYAAGPTKQARTQHVDNLMAVLEEGLLQGRYERVAEAASILVPLTEAAGKSKGGTLHIQQQSARQLRAVHGALECVQQGDRGRGPAQLLRLLPKLQALQTRPGEVQMEQARSILLSGDLQHACDTAAEVLGIKASREVHFAAHALCGLLSHTLWAASLQSGATGKGAAASRKRKAVDWFAPAAGLQAAAGRAAAEYQRDAEKHMQEALLLQPGAVEIAFALTQIHFATGRPEQVLSAAQSMAESNPEDVNAHALHLLCMEALGTIDDSPAEALAACTKMLQCDGSSHSAAAVAQRLSFSHSLPAPDVAEALVLHVEACMPAVSQRAATSKGVSGQEQHVTGAASNNSQGAAREAEEGMYPLPVMQALGQSWQALADVICQAGLEAIKAGIPGASLDAEPQNQLALVDPSNMSAVERWNKDIPPEENCEPLTTQQGHRYCCRE</sequence>